<comment type="caution">
    <text evidence="3">The sequence shown here is derived from an EMBL/GenBank/DDBJ whole genome shotgun (WGS) entry which is preliminary data.</text>
</comment>
<evidence type="ECO:0000313" key="4">
    <source>
        <dbReference type="Proteomes" id="UP000030518"/>
    </source>
</evidence>
<sequence>MGRTLVPGFPDSLHWLNAAPPSAAHMRGWLTAVAFVNIGSAWSLQALHDLQALRLRHPGRLRAFAVHVPRFDHERDPRRTLKRANRHGVTLPLAMDADWVAWQQWGVRNWPTVVLIDSDGQVQARLEGGDALLDIDKRLQALAGTPTMDDDGVQVRKVREPAMPLMFPTGLAVTPQYLYVADSGHHRVLECSHAGRILRVFGTGDANLLDGDPGHASFQCPHGLALQRDMLYVADTGNHAVRRINLRSGDTTTLCGNGRRGTPTEGPVHDSSSVRLDAPRAVAVANDQLHIALTGDNKLWTYDLGRALLTFRAGSGELAVKDGVGSAAAFAQPVALAAVQQNIYVLDSAGSAVRSLKLGDHSVQTLLGQGAWAFGHVDGPRNIAQLQEPQAIALDPDAPLLWIADAGNDRLRSLRLGGGDLTTHMLPQPLHGPSGLAVGAGAVWIADTDAHAVLRVDPKTGAVQHVPIGE</sequence>
<keyword evidence="4" id="KW-1185">Reference proteome</keyword>
<dbReference type="PANTHER" id="PTHR46388">
    <property type="entry name" value="NHL REPEAT-CONTAINING PROTEIN 2"/>
    <property type="match status" value="1"/>
</dbReference>
<name>A0A0A2WHK6_9GAMM</name>
<protein>
    <recommendedName>
        <fullName evidence="5">NHL repeat containing protein</fullName>
    </recommendedName>
</protein>
<accession>A0A0A2WHK6</accession>
<dbReference type="AlphaFoldDB" id="A0A0A2WHK6"/>
<dbReference type="Gene3D" id="2.120.10.30">
    <property type="entry name" value="TolB, C-terminal domain"/>
    <property type="match status" value="2"/>
</dbReference>
<reference evidence="3 4" key="1">
    <citation type="submission" date="2014-09" db="EMBL/GenBank/DDBJ databases">
        <title>Genome sequences of Lysobacter dokdonensis DS-58.</title>
        <authorList>
            <person name="Kim J.F."/>
            <person name="Kwak M.-J."/>
        </authorList>
    </citation>
    <scope>NUCLEOTIDE SEQUENCE [LARGE SCALE GENOMIC DNA]</scope>
    <source>
        <strain evidence="3 4">DS-58</strain>
    </source>
</reference>
<evidence type="ECO:0000313" key="3">
    <source>
        <dbReference type="EMBL" id="KGQ19293.1"/>
    </source>
</evidence>
<dbReference type="Pfam" id="PF01436">
    <property type="entry name" value="NHL"/>
    <property type="match status" value="1"/>
</dbReference>
<evidence type="ECO:0008006" key="5">
    <source>
        <dbReference type="Google" id="ProtNLM"/>
    </source>
</evidence>
<keyword evidence="1" id="KW-0677">Repeat</keyword>
<dbReference type="InterPro" id="IPR001258">
    <property type="entry name" value="NHL_repeat"/>
</dbReference>
<dbReference type="InterPro" id="IPR011042">
    <property type="entry name" value="6-blade_b-propeller_TolB-like"/>
</dbReference>
<proteinExistence type="predicted"/>
<dbReference type="PANTHER" id="PTHR46388:SF2">
    <property type="entry name" value="NHL REPEAT-CONTAINING PROTEIN 2"/>
    <property type="match status" value="1"/>
</dbReference>
<dbReference type="RefSeq" id="WP_036168197.1">
    <property type="nucleotide sequence ID" value="NZ_JRKJ01000008.1"/>
</dbReference>
<feature type="region of interest" description="Disordered" evidence="2">
    <location>
        <begin position="252"/>
        <end position="272"/>
    </location>
</feature>
<organism evidence="3 4">
    <name type="scientific">Lysobacter dokdonensis DS-58</name>
    <dbReference type="NCBI Taxonomy" id="1300345"/>
    <lineage>
        <taxon>Bacteria</taxon>
        <taxon>Pseudomonadati</taxon>
        <taxon>Pseudomonadota</taxon>
        <taxon>Gammaproteobacteria</taxon>
        <taxon>Lysobacterales</taxon>
        <taxon>Lysobacteraceae</taxon>
        <taxon>Noviluteimonas</taxon>
    </lineage>
</organism>
<dbReference type="Gene3D" id="3.40.30.10">
    <property type="entry name" value="Glutaredoxin"/>
    <property type="match status" value="1"/>
</dbReference>
<dbReference type="PATRIC" id="fig|1300345.3.peg.1487"/>
<dbReference type="SUPFAM" id="SSF52833">
    <property type="entry name" value="Thioredoxin-like"/>
    <property type="match status" value="1"/>
</dbReference>
<dbReference type="SUPFAM" id="SSF75011">
    <property type="entry name" value="3-carboxy-cis,cis-mucoante lactonizing enzyme"/>
    <property type="match status" value="1"/>
</dbReference>
<dbReference type="EMBL" id="JRKJ01000008">
    <property type="protein sequence ID" value="KGQ19293.1"/>
    <property type="molecule type" value="Genomic_DNA"/>
</dbReference>
<gene>
    <name evidence="3" type="ORF">LF41_2939</name>
</gene>
<dbReference type="OrthoDB" id="9774579at2"/>
<dbReference type="eggNOG" id="COG0526">
    <property type="taxonomic scope" value="Bacteria"/>
</dbReference>
<dbReference type="eggNOG" id="COG3391">
    <property type="taxonomic scope" value="Bacteria"/>
</dbReference>
<dbReference type="Proteomes" id="UP000030518">
    <property type="component" value="Unassembled WGS sequence"/>
</dbReference>
<evidence type="ECO:0000256" key="2">
    <source>
        <dbReference type="SAM" id="MobiDB-lite"/>
    </source>
</evidence>
<dbReference type="InterPro" id="IPR036249">
    <property type="entry name" value="Thioredoxin-like_sf"/>
</dbReference>
<dbReference type="STRING" id="1300345.LF41_2939"/>
<evidence type="ECO:0000256" key="1">
    <source>
        <dbReference type="ARBA" id="ARBA00022737"/>
    </source>
</evidence>